<comment type="caution">
    <text evidence="2">The sequence shown here is derived from an EMBL/GenBank/DDBJ whole genome shotgun (WGS) entry which is preliminary data.</text>
</comment>
<reference evidence="2" key="1">
    <citation type="submission" date="2019-10" db="EMBL/GenBank/DDBJ databases">
        <title>Conservation and host-specific expression of non-tandemly repeated heterogenous ribosome RNA gene in arbuscular mycorrhizal fungi.</title>
        <authorList>
            <person name="Maeda T."/>
            <person name="Kobayashi Y."/>
            <person name="Nakagawa T."/>
            <person name="Ezawa T."/>
            <person name="Yamaguchi K."/>
            <person name="Bino T."/>
            <person name="Nishimoto Y."/>
            <person name="Shigenobu S."/>
            <person name="Kawaguchi M."/>
        </authorList>
    </citation>
    <scope>NUCLEOTIDE SEQUENCE</scope>
    <source>
        <strain evidence="2">HR1</strain>
    </source>
</reference>
<protein>
    <submittedName>
        <fullName evidence="2">Uncharacterized protein</fullName>
    </submittedName>
</protein>
<keyword evidence="1" id="KW-1133">Transmembrane helix</keyword>
<name>A0A8H3QTM9_9GLOM</name>
<dbReference type="EMBL" id="BLAL01000206">
    <property type="protein sequence ID" value="GES91758.1"/>
    <property type="molecule type" value="Genomic_DNA"/>
</dbReference>
<keyword evidence="1" id="KW-0812">Transmembrane</keyword>
<accession>A0A8H3QTM9</accession>
<sequence>MQYLKLEKKKEISSLVILTINLIIMKIRILITIGTVLEERLWILKTHLDFKFIRNGSEFRSKALDVDFKFTRNSFSTLRTLTRTLNLQRMAGTLIWTFS</sequence>
<gene>
    <name evidence="2" type="ORF">RCL2_001856000</name>
</gene>
<evidence type="ECO:0000256" key="1">
    <source>
        <dbReference type="SAM" id="Phobius"/>
    </source>
</evidence>
<evidence type="ECO:0000313" key="2">
    <source>
        <dbReference type="EMBL" id="GES91758.1"/>
    </source>
</evidence>
<evidence type="ECO:0000313" key="3">
    <source>
        <dbReference type="Proteomes" id="UP000615446"/>
    </source>
</evidence>
<proteinExistence type="predicted"/>
<feature type="transmembrane region" description="Helical" evidence="1">
    <location>
        <begin position="12"/>
        <end position="31"/>
    </location>
</feature>
<keyword evidence="1" id="KW-0472">Membrane</keyword>
<dbReference type="AlphaFoldDB" id="A0A8H3QTM9"/>
<organism evidence="2 3">
    <name type="scientific">Rhizophagus clarus</name>
    <dbReference type="NCBI Taxonomy" id="94130"/>
    <lineage>
        <taxon>Eukaryota</taxon>
        <taxon>Fungi</taxon>
        <taxon>Fungi incertae sedis</taxon>
        <taxon>Mucoromycota</taxon>
        <taxon>Glomeromycotina</taxon>
        <taxon>Glomeromycetes</taxon>
        <taxon>Glomerales</taxon>
        <taxon>Glomeraceae</taxon>
        <taxon>Rhizophagus</taxon>
    </lineage>
</organism>
<dbReference type="Proteomes" id="UP000615446">
    <property type="component" value="Unassembled WGS sequence"/>
</dbReference>